<keyword evidence="7 11" id="KW-1133">Transmembrane helix</keyword>
<feature type="transmembrane region" description="Helical" evidence="11">
    <location>
        <begin position="36"/>
        <end position="59"/>
    </location>
</feature>
<comment type="caution">
    <text evidence="13">The sequence shown here is derived from an EMBL/GenBank/DDBJ whole genome shotgun (WGS) entry which is preliminary data.</text>
</comment>
<name>A0A429G2D8_9CREN</name>
<dbReference type="GO" id="GO:0004222">
    <property type="term" value="F:metalloendopeptidase activity"/>
    <property type="evidence" value="ECO:0007669"/>
    <property type="project" value="InterPro"/>
</dbReference>
<feature type="domain" description="Peptidase M48" evidence="12">
    <location>
        <begin position="145"/>
        <end position="303"/>
    </location>
</feature>
<keyword evidence="4" id="KW-0479">Metal-binding</keyword>
<evidence type="ECO:0000256" key="3">
    <source>
        <dbReference type="ARBA" id="ARBA00022692"/>
    </source>
</evidence>
<keyword evidence="1" id="KW-1003">Cell membrane</keyword>
<feature type="transmembrane region" description="Helical" evidence="11">
    <location>
        <begin position="9"/>
        <end position="30"/>
    </location>
</feature>
<evidence type="ECO:0000256" key="7">
    <source>
        <dbReference type="ARBA" id="ARBA00022989"/>
    </source>
</evidence>
<dbReference type="RefSeq" id="WP_125742208.1">
    <property type="nucleotide sequence ID" value="NZ_RCOR01000037.1"/>
</dbReference>
<feature type="transmembrane region" description="Helical" evidence="11">
    <location>
        <begin position="80"/>
        <end position="96"/>
    </location>
</feature>
<dbReference type="PANTHER" id="PTHR43221">
    <property type="entry name" value="PROTEASE HTPX"/>
    <property type="match status" value="1"/>
</dbReference>
<accession>A0A429G2D8</accession>
<feature type="transmembrane region" description="Helical" evidence="11">
    <location>
        <begin position="232"/>
        <end position="251"/>
    </location>
</feature>
<evidence type="ECO:0000256" key="9">
    <source>
        <dbReference type="ARBA" id="ARBA00023136"/>
    </source>
</evidence>
<organism evidence="13 14">
    <name type="scientific">Candidatus Korarchaeum cryptofilum</name>
    <dbReference type="NCBI Taxonomy" id="498846"/>
    <lineage>
        <taxon>Archaea</taxon>
        <taxon>Thermoproteota</taxon>
        <taxon>Candidatus Korarchaeia</taxon>
        <taxon>Candidatus Korarchaeales</taxon>
        <taxon>Candidatus Korarchaeaceae</taxon>
        <taxon>Candidatus Korarchaeum</taxon>
    </lineage>
</organism>
<feature type="transmembrane region" description="Helical" evidence="11">
    <location>
        <begin position="102"/>
        <end position="120"/>
    </location>
</feature>
<reference evidence="13 14" key="1">
    <citation type="submission" date="2018-10" db="EMBL/GenBank/DDBJ databases">
        <title>Co-occurring genomic capacity for anaerobic methane metabolism and dissimilatory sulfite reduction discovered in the Korarchaeota.</title>
        <authorList>
            <person name="Mckay L.J."/>
            <person name="Dlakic M."/>
            <person name="Fields M.W."/>
            <person name="Delmont T.O."/>
            <person name="Eren A.M."/>
            <person name="Jay Z.J."/>
            <person name="Klingelsmith K.B."/>
            <person name="Rusch D.B."/>
            <person name="Inskeep W.P."/>
        </authorList>
    </citation>
    <scope>NUCLEOTIDE SEQUENCE [LARGE SCALE GENOMIC DNA]</scope>
    <source>
        <strain evidence="13 14">WS</strain>
    </source>
</reference>
<keyword evidence="8 10" id="KW-0482">Metalloprotease</keyword>
<evidence type="ECO:0000313" key="14">
    <source>
        <dbReference type="Proteomes" id="UP000278149"/>
    </source>
</evidence>
<evidence type="ECO:0000256" key="6">
    <source>
        <dbReference type="ARBA" id="ARBA00022833"/>
    </source>
</evidence>
<proteinExistence type="inferred from homology"/>
<dbReference type="GO" id="GO:0046872">
    <property type="term" value="F:metal ion binding"/>
    <property type="evidence" value="ECO:0007669"/>
    <property type="project" value="UniProtKB-KW"/>
</dbReference>
<protein>
    <recommendedName>
        <fullName evidence="12">Peptidase M48 domain-containing protein</fullName>
    </recommendedName>
</protein>
<evidence type="ECO:0000256" key="1">
    <source>
        <dbReference type="ARBA" id="ARBA00022475"/>
    </source>
</evidence>
<dbReference type="PANTHER" id="PTHR43221:SF2">
    <property type="entry name" value="PROTEASE HTPX HOMOLOG"/>
    <property type="match status" value="1"/>
</dbReference>
<evidence type="ECO:0000256" key="4">
    <source>
        <dbReference type="ARBA" id="ARBA00022723"/>
    </source>
</evidence>
<dbReference type="EMBL" id="RCOR01000037">
    <property type="protein sequence ID" value="RSN67990.1"/>
    <property type="molecule type" value="Genomic_DNA"/>
</dbReference>
<comment type="cofactor">
    <cofactor evidence="10">
        <name>Zn(2+)</name>
        <dbReference type="ChEBI" id="CHEBI:29105"/>
    </cofactor>
    <text evidence="10">Binds 1 zinc ion per subunit.</text>
</comment>
<dbReference type="InterPro" id="IPR001915">
    <property type="entry name" value="Peptidase_M48"/>
</dbReference>
<evidence type="ECO:0000256" key="8">
    <source>
        <dbReference type="ARBA" id="ARBA00023049"/>
    </source>
</evidence>
<keyword evidence="6 10" id="KW-0862">Zinc</keyword>
<dbReference type="GO" id="GO:0006508">
    <property type="term" value="P:proteolysis"/>
    <property type="evidence" value="ECO:0007669"/>
    <property type="project" value="UniProtKB-KW"/>
</dbReference>
<dbReference type="Gene3D" id="3.30.2010.10">
    <property type="entry name" value="Metalloproteases ('zincins'), catalytic domain"/>
    <property type="match status" value="1"/>
</dbReference>
<sequence>MEPLTKIKIFLIIFSSLLIAIPIAIEIAVLSGLLSILNALFILVLSAIALAVSASSIYYRRLYEGELLEILLSPEFLDEVLSILLFQSIMLFPFFASMKAGSPFEVIFLAPLGFIGYLILSSKFPLGLFTRIEPLDYPVPYKVYVAKLERIKEANAFVSGIIKPRIILLSPLFEFLNDDEIKGVIAHEIGHIEHKDHLKILVMLLISIIGIELLALSFYYEFVAGDEFSSLFLTLGLILTLLFGPPLSYYWRRVELKADLHAARTVGKDAYISALRELYEHDLLPLDWGSEDHPKLEKRIEYIIKNLE</sequence>
<keyword evidence="5 10" id="KW-0378">Hydrolase</keyword>
<evidence type="ECO:0000256" key="10">
    <source>
        <dbReference type="RuleBase" id="RU003983"/>
    </source>
</evidence>
<dbReference type="AlphaFoldDB" id="A0A429G2D8"/>
<dbReference type="Proteomes" id="UP000278149">
    <property type="component" value="Unassembled WGS sequence"/>
</dbReference>
<keyword evidence="9 11" id="KW-0472">Membrane</keyword>
<evidence type="ECO:0000256" key="5">
    <source>
        <dbReference type="ARBA" id="ARBA00022801"/>
    </source>
</evidence>
<feature type="transmembrane region" description="Helical" evidence="11">
    <location>
        <begin position="200"/>
        <end position="220"/>
    </location>
</feature>
<dbReference type="InterPro" id="IPR050083">
    <property type="entry name" value="HtpX_protease"/>
</dbReference>
<comment type="similarity">
    <text evidence="10">Belongs to the peptidase M48 family.</text>
</comment>
<evidence type="ECO:0000256" key="2">
    <source>
        <dbReference type="ARBA" id="ARBA00022670"/>
    </source>
</evidence>
<keyword evidence="2 10" id="KW-0645">Protease</keyword>
<evidence type="ECO:0000256" key="11">
    <source>
        <dbReference type="SAM" id="Phobius"/>
    </source>
</evidence>
<gene>
    <name evidence="13" type="ORF">D9Q81_06805</name>
</gene>
<dbReference type="Pfam" id="PF01435">
    <property type="entry name" value="Peptidase_M48"/>
    <property type="match status" value="1"/>
</dbReference>
<evidence type="ECO:0000259" key="12">
    <source>
        <dbReference type="Pfam" id="PF01435"/>
    </source>
</evidence>
<keyword evidence="3 11" id="KW-0812">Transmembrane</keyword>
<evidence type="ECO:0000313" key="13">
    <source>
        <dbReference type="EMBL" id="RSN67990.1"/>
    </source>
</evidence>